<accession>G9QIG0</accession>
<name>G9QIG0_9BACI</name>
<proteinExistence type="predicted"/>
<protein>
    <recommendedName>
        <fullName evidence="3">Transposase IS204/IS1001/IS1096/IS1165 zinc-finger domain-containing protein</fullName>
    </recommendedName>
</protein>
<evidence type="ECO:0000313" key="1">
    <source>
        <dbReference type="EMBL" id="EHL79066.1"/>
    </source>
</evidence>
<reference evidence="1 2" key="1">
    <citation type="submission" date="2011-09" db="EMBL/GenBank/DDBJ databases">
        <title>The Genome Sequence of Bacillus smithii 7_3_47FAA.</title>
        <authorList>
            <consortium name="The Broad Institute Genome Sequencing Platform"/>
            <person name="Earl A."/>
            <person name="Ward D."/>
            <person name="Feldgarden M."/>
            <person name="Gevers D."/>
            <person name="Daigneault M."/>
            <person name="Strauss J."/>
            <person name="Allen-Vercoe E."/>
            <person name="Young S.K."/>
            <person name="Zeng Q."/>
            <person name="Gargeya S."/>
            <person name="Fitzgerald M."/>
            <person name="Haas B."/>
            <person name="Abouelleil A."/>
            <person name="Alvarado L."/>
            <person name="Arachchi H.M."/>
            <person name="Berlin A."/>
            <person name="Brown A."/>
            <person name="Chapman S.B."/>
            <person name="Chen Z."/>
            <person name="Dunbar C."/>
            <person name="Freedman E."/>
            <person name="Gearin G."/>
            <person name="Goldberg J."/>
            <person name="Griggs A."/>
            <person name="Gujja S."/>
            <person name="Heiman D."/>
            <person name="Howarth C."/>
            <person name="Larson L."/>
            <person name="Lui A."/>
            <person name="MacDonald P.J.P."/>
            <person name="Montmayeur A."/>
            <person name="Murphy C."/>
            <person name="Neiman D."/>
            <person name="Pearson M."/>
            <person name="Priest M."/>
            <person name="Roberts A."/>
            <person name="Saif S."/>
            <person name="Shea T."/>
            <person name="Shenoy N."/>
            <person name="Sisk P."/>
            <person name="Stolte C."/>
            <person name="Sykes S."/>
            <person name="Wortman J."/>
            <person name="Nusbaum C."/>
            <person name="Birren B."/>
        </authorList>
    </citation>
    <scope>NUCLEOTIDE SEQUENCE [LARGE SCALE GENOMIC DNA]</scope>
    <source>
        <strain evidence="1 2">7_3_47FAA</strain>
    </source>
</reference>
<dbReference type="HOGENOM" id="CLU_2614720_0_0_9"/>
<keyword evidence="2" id="KW-1185">Reference proteome</keyword>
<evidence type="ECO:0000313" key="2">
    <source>
        <dbReference type="Proteomes" id="UP000011747"/>
    </source>
</evidence>
<sequence length="78" mass="9031">MRSHLITKLLGLEDVEITHVEDQITHFEIHIQTPVKVQKCPCCQKETSSVYDYRGKNLYSINFPCISFCTVFRPLSCP</sequence>
<organism evidence="1 2">
    <name type="scientific">Bacillus smithii 7_3_47FAA</name>
    <dbReference type="NCBI Taxonomy" id="665952"/>
    <lineage>
        <taxon>Bacteria</taxon>
        <taxon>Bacillati</taxon>
        <taxon>Bacillota</taxon>
        <taxon>Bacilli</taxon>
        <taxon>Bacillales</taxon>
        <taxon>Bacillaceae</taxon>
        <taxon>Bacillus</taxon>
    </lineage>
</organism>
<gene>
    <name evidence="1" type="ORF">HMPREF1015_02251</name>
</gene>
<evidence type="ECO:0008006" key="3">
    <source>
        <dbReference type="Google" id="ProtNLM"/>
    </source>
</evidence>
<dbReference type="AlphaFoldDB" id="G9QIG0"/>
<comment type="caution">
    <text evidence="1">The sequence shown here is derived from an EMBL/GenBank/DDBJ whole genome shotgun (WGS) entry which is preliminary data.</text>
</comment>
<dbReference type="Proteomes" id="UP000011747">
    <property type="component" value="Unassembled WGS sequence"/>
</dbReference>
<dbReference type="EMBL" id="ACWF01000035">
    <property type="protein sequence ID" value="EHL79066.1"/>
    <property type="molecule type" value="Genomic_DNA"/>
</dbReference>